<reference evidence="3" key="2">
    <citation type="submission" date="2017-02" db="EMBL/GenBank/DDBJ databases">
        <title>Sunflower complete genome.</title>
        <authorList>
            <person name="Langlade N."/>
            <person name="Munos S."/>
        </authorList>
    </citation>
    <scope>NUCLEOTIDE SEQUENCE [LARGE SCALE GENOMIC DNA]</scope>
    <source>
        <tissue evidence="3">Leaves</tissue>
    </source>
</reference>
<evidence type="ECO:0000313" key="2">
    <source>
        <dbReference type="EMBL" id="KAF5768168.1"/>
    </source>
</evidence>
<name>A0A251SF49_HELAN</name>
<evidence type="ECO:0000313" key="4">
    <source>
        <dbReference type="Proteomes" id="UP000215914"/>
    </source>
</evidence>
<proteinExistence type="predicted"/>
<feature type="region of interest" description="Disordered" evidence="1">
    <location>
        <begin position="1"/>
        <end position="47"/>
    </location>
</feature>
<gene>
    <name evidence="3" type="ORF">HannXRQ_Chr14g0434971</name>
    <name evidence="2" type="ORF">HanXRQr2_Chr14g0633241</name>
</gene>
<keyword evidence="4" id="KW-1185">Reference proteome</keyword>
<dbReference type="AlphaFoldDB" id="A0A251SF49"/>
<evidence type="ECO:0000256" key="1">
    <source>
        <dbReference type="SAM" id="MobiDB-lite"/>
    </source>
</evidence>
<organism evidence="3 4">
    <name type="scientific">Helianthus annuus</name>
    <name type="common">Common sunflower</name>
    <dbReference type="NCBI Taxonomy" id="4232"/>
    <lineage>
        <taxon>Eukaryota</taxon>
        <taxon>Viridiplantae</taxon>
        <taxon>Streptophyta</taxon>
        <taxon>Embryophyta</taxon>
        <taxon>Tracheophyta</taxon>
        <taxon>Spermatophyta</taxon>
        <taxon>Magnoliopsida</taxon>
        <taxon>eudicotyledons</taxon>
        <taxon>Gunneridae</taxon>
        <taxon>Pentapetalae</taxon>
        <taxon>asterids</taxon>
        <taxon>campanulids</taxon>
        <taxon>Asterales</taxon>
        <taxon>Asteraceae</taxon>
        <taxon>Asteroideae</taxon>
        <taxon>Heliantheae alliance</taxon>
        <taxon>Heliantheae</taxon>
        <taxon>Helianthus</taxon>
    </lineage>
</organism>
<dbReference type="EMBL" id="CM007903">
    <property type="protein sequence ID" value="OTF97476.1"/>
    <property type="molecule type" value="Genomic_DNA"/>
</dbReference>
<reference evidence="2" key="3">
    <citation type="submission" date="2020-06" db="EMBL/GenBank/DDBJ databases">
        <title>Helianthus annuus Genome sequencing and assembly Release 2.</title>
        <authorList>
            <person name="Gouzy J."/>
            <person name="Langlade N."/>
            <person name="Munos S."/>
        </authorList>
    </citation>
    <scope>NUCLEOTIDE SEQUENCE</scope>
    <source>
        <tissue evidence="2">Leaves</tissue>
    </source>
</reference>
<evidence type="ECO:0000313" key="3">
    <source>
        <dbReference type="EMBL" id="OTF97476.1"/>
    </source>
</evidence>
<reference evidence="2 4" key="1">
    <citation type="journal article" date="2017" name="Nature">
        <title>The sunflower genome provides insights into oil metabolism, flowering and Asterid evolution.</title>
        <authorList>
            <person name="Badouin H."/>
            <person name="Gouzy J."/>
            <person name="Grassa C.J."/>
            <person name="Murat F."/>
            <person name="Staton S.E."/>
            <person name="Cottret L."/>
            <person name="Lelandais-Briere C."/>
            <person name="Owens G.L."/>
            <person name="Carrere S."/>
            <person name="Mayjonade B."/>
            <person name="Legrand L."/>
            <person name="Gill N."/>
            <person name="Kane N.C."/>
            <person name="Bowers J.E."/>
            <person name="Hubner S."/>
            <person name="Bellec A."/>
            <person name="Berard A."/>
            <person name="Berges H."/>
            <person name="Blanchet N."/>
            <person name="Boniface M.C."/>
            <person name="Brunel D."/>
            <person name="Catrice O."/>
            <person name="Chaidir N."/>
            <person name="Claudel C."/>
            <person name="Donnadieu C."/>
            <person name="Faraut T."/>
            <person name="Fievet G."/>
            <person name="Helmstetter N."/>
            <person name="King M."/>
            <person name="Knapp S.J."/>
            <person name="Lai Z."/>
            <person name="Le Paslier M.C."/>
            <person name="Lippi Y."/>
            <person name="Lorenzon L."/>
            <person name="Mandel J.R."/>
            <person name="Marage G."/>
            <person name="Marchand G."/>
            <person name="Marquand E."/>
            <person name="Bret-Mestries E."/>
            <person name="Morien E."/>
            <person name="Nambeesan S."/>
            <person name="Nguyen T."/>
            <person name="Pegot-Espagnet P."/>
            <person name="Pouilly N."/>
            <person name="Raftis F."/>
            <person name="Sallet E."/>
            <person name="Schiex T."/>
            <person name="Thomas J."/>
            <person name="Vandecasteele C."/>
            <person name="Vares D."/>
            <person name="Vear F."/>
            <person name="Vautrin S."/>
            <person name="Crespi M."/>
            <person name="Mangin B."/>
            <person name="Burke J.M."/>
            <person name="Salse J."/>
            <person name="Munos S."/>
            <person name="Vincourt P."/>
            <person name="Rieseberg L.H."/>
            <person name="Langlade N.B."/>
        </authorList>
    </citation>
    <scope>NUCLEOTIDE SEQUENCE [LARGE SCALE GENOMIC DNA]</scope>
    <source>
        <strain evidence="4">cv. SF193</strain>
        <tissue evidence="2">Leaves</tissue>
    </source>
</reference>
<dbReference type="InParanoid" id="A0A251SF49"/>
<dbReference type="EMBL" id="MNCJ02000329">
    <property type="protein sequence ID" value="KAF5768168.1"/>
    <property type="molecule type" value="Genomic_DNA"/>
</dbReference>
<sequence>MTGAPPASLLLHRRQQHPPLSGGGEQRATTKSEEPTRERKVPERRMTATVVPSSIAAKPVSSIGKVRRWRENQRMREKSPMTATLQATGL</sequence>
<protein>
    <submittedName>
        <fullName evidence="3">Uncharacterized protein</fullName>
    </submittedName>
</protein>
<dbReference type="Gramene" id="mRNA:HanXRQr2_Chr14g0633241">
    <property type="protein sequence ID" value="CDS:HanXRQr2_Chr14g0633241.1"/>
    <property type="gene ID" value="HanXRQr2_Chr14g0633241"/>
</dbReference>
<feature type="compositionally biased region" description="Basic and acidic residues" evidence="1">
    <location>
        <begin position="28"/>
        <end position="46"/>
    </location>
</feature>
<accession>A0A251SF49</accession>
<dbReference type="Proteomes" id="UP000215914">
    <property type="component" value="Chromosome 14"/>
</dbReference>